<dbReference type="Proteomes" id="UP001183824">
    <property type="component" value="Unassembled WGS sequence"/>
</dbReference>
<feature type="domain" description="Creatinase N-terminal" evidence="2">
    <location>
        <begin position="16"/>
        <end position="147"/>
    </location>
</feature>
<comment type="caution">
    <text evidence="3">The sequence shown here is derived from an EMBL/GenBank/DDBJ whole genome shotgun (WGS) entry which is preliminary data.</text>
</comment>
<dbReference type="Pfam" id="PF00557">
    <property type="entry name" value="Peptidase_M24"/>
    <property type="match status" value="1"/>
</dbReference>
<dbReference type="InterPro" id="IPR029149">
    <property type="entry name" value="Creatin/AminoP/Spt16_N"/>
</dbReference>
<dbReference type="SUPFAM" id="SSF53092">
    <property type="entry name" value="Creatinase/prolidase N-terminal domain"/>
    <property type="match status" value="1"/>
</dbReference>
<feature type="domain" description="Peptidase M24" evidence="1">
    <location>
        <begin position="158"/>
        <end position="352"/>
    </location>
</feature>
<evidence type="ECO:0000259" key="2">
    <source>
        <dbReference type="Pfam" id="PF01321"/>
    </source>
</evidence>
<evidence type="ECO:0000313" key="3">
    <source>
        <dbReference type="EMBL" id="MDT0481005.1"/>
    </source>
</evidence>
<reference evidence="4" key="1">
    <citation type="submission" date="2023-07" db="EMBL/GenBank/DDBJ databases">
        <title>30 novel species of actinomycetes from the DSMZ collection.</title>
        <authorList>
            <person name="Nouioui I."/>
        </authorList>
    </citation>
    <scope>NUCLEOTIDE SEQUENCE [LARGE SCALE GENOMIC DNA]</scope>
    <source>
        <strain evidence="4">DSM 41640</strain>
    </source>
</reference>
<evidence type="ECO:0000313" key="4">
    <source>
        <dbReference type="Proteomes" id="UP001183824"/>
    </source>
</evidence>
<proteinExistence type="predicted"/>
<dbReference type="InterPro" id="IPR000994">
    <property type="entry name" value="Pept_M24"/>
</dbReference>
<dbReference type="InterPro" id="IPR036005">
    <property type="entry name" value="Creatinase/aminopeptidase-like"/>
</dbReference>
<sequence length="372" mass="40008">MDDTPVPFTEEDYATRMSRAARDAAETRLAGLLITPGPDLTWLCGYRPATTERLTLLVLTPGSEPRLLVPSLERPDAESAPGADAVRIFDWRDGQDPYAAATGLLLPNGRYAVSDTTWALHLLGLQEALPLTTYRPLTVVLPLLRAVKDDHEVARLGSAAAAADAVYEEILAVRFTGRRESEVAADLARLLHEQGHSQVVTVVSSGRNSANPHHRTGERTLKKGDMVILDFAGLKDGYASHLTRTVHVGEPAEEERTVHDLVRTAQQAAFEAVAPGATCQEADRGARRWIEDAGYGEHAAERTGHGVGVTAHEPPYLTEGEETFLVPGMCFSMGSGVYLPGRFGVRVADVVTCAADGGRRLSATDRGMAIVA</sequence>
<dbReference type="PANTHER" id="PTHR46112">
    <property type="entry name" value="AMINOPEPTIDASE"/>
    <property type="match status" value="1"/>
</dbReference>
<protein>
    <submittedName>
        <fullName evidence="3">Xaa-Pro peptidase family protein</fullName>
    </submittedName>
</protein>
<dbReference type="RefSeq" id="WP_311714178.1">
    <property type="nucleotide sequence ID" value="NZ_JAVREZ010000003.1"/>
</dbReference>
<dbReference type="InterPro" id="IPR050659">
    <property type="entry name" value="Peptidase_M24B"/>
</dbReference>
<dbReference type="SUPFAM" id="SSF55920">
    <property type="entry name" value="Creatinase/aminopeptidase"/>
    <property type="match status" value="1"/>
</dbReference>
<gene>
    <name evidence="3" type="ORF">RNB18_12545</name>
</gene>
<evidence type="ECO:0000259" key="1">
    <source>
        <dbReference type="Pfam" id="PF00557"/>
    </source>
</evidence>
<dbReference type="EMBL" id="JAVREZ010000003">
    <property type="protein sequence ID" value="MDT0481005.1"/>
    <property type="molecule type" value="Genomic_DNA"/>
</dbReference>
<organism evidence="3 4">
    <name type="scientific">Streptomyces doebereineriae</name>
    <dbReference type="NCBI Taxonomy" id="3075528"/>
    <lineage>
        <taxon>Bacteria</taxon>
        <taxon>Bacillati</taxon>
        <taxon>Actinomycetota</taxon>
        <taxon>Actinomycetes</taxon>
        <taxon>Kitasatosporales</taxon>
        <taxon>Streptomycetaceae</taxon>
        <taxon>Streptomyces</taxon>
    </lineage>
</organism>
<dbReference type="Gene3D" id="3.90.230.10">
    <property type="entry name" value="Creatinase/methionine aminopeptidase superfamily"/>
    <property type="match status" value="1"/>
</dbReference>
<accession>A0ABU2V621</accession>
<name>A0ABU2V621_9ACTN</name>
<keyword evidence="4" id="KW-1185">Reference proteome</keyword>
<dbReference type="Gene3D" id="3.40.350.10">
    <property type="entry name" value="Creatinase/prolidase N-terminal domain"/>
    <property type="match status" value="1"/>
</dbReference>
<dbReference type="Pfam" id="PF01321">
    <property type="entry name" value="Creatinase_N"/>
    <property type="match status" value="1"/>
</dbReference>
<dbReference type="PANTHER" id="PTHR46112:SF3">
    <property type="entry name" value="AMINOPEPTIDASE YPDF"/>
    <property type="match status" value="1"/>
</dbReference>
<dbReference type="InterPro" id="IPR000587">
    <property type="entry name" value="Creatinase_N"/>
</dbReference>